<keyword evidence="4" id="KW-0472">Membrane</keyword>
<evidence type="ECO:0000256" key="4">
    <source>
        <dbReference type="SAM" id="Phobius"/>
    </source>
</evidence>
<evidence type="ECO:0000256" key="3">
    <source>
        <dbReference type="ARBA" id="ARBA00022729"/>
    </source>
</evidence>
<name>A0ABT6KPH8_9MICO</name>
<gene>
    <name evidence="8" type="ORF">M2152_002075</name>
</gene>
<evidence type="ECO:0000256" key="1">
    <source>
        <dbReference type="ARBA" id="ARBA00004613"/>
    </source>
</evidence>
<feature type="domain" description="DUF5979" evidence="7">
    <location>
        <begin position="1153"/>
        <end position="1250"/>
    </location>
</feature>
<evidence type="ECO:0000313" key="9">
    <source>
        <dbReference type="Proteomes" id="UP001160142"/>
    </source>
</evidence>
<keyword evidence="4" id="KW-0812">Transmembrane</keyword>
<proteinExistence type="predicted"/>
<evidence type="ECO:0000259" key="6">
    <source>
        <dbReference type="Pfam" id="PF17210"/>
    </source>
</evidence>
<evidence type="ECO:0000259" key="7">
    <source>
        <dbReference type="Pfam" id="PF19407"/>
    </source>
</evidence>
<keyword evidence="4" id="KW-1133">Transmembrane helix</keyword>
<dbReference type="InterPro" id="IPR046022">
    <property type="entry name" value="DUF5979"/>
</dbReference>
<evidence type="ECO:0000313" key="8">
    <source>
        <dbReference type="EMBL" id="MDH6181893.1"/>
    </source>
</evidence>
<feature type="signal peptide" evidence="5">
    <location>
        <begin position="1"/>
        <end position="33"/>
    </location>
</feature>
<evidence type="ECO:0008006" key="10">
    <source>
        <dbReference type="Google" id="ProtNLM"/>
    </source>
</evidence>
<dbReference type="Pfam" id="PF19407">
    <property type="entry name" value="DUF5979"/>
    <property type="match status" value="6"/>
</dbReference>
<keyword evidence="3 5" id="KW-0732">Signal</keyword>
<dbReference type="InterPro" id="IPR013783">
    <property type="entry name" value="Ig-like_fold"/>
</dbReference>
<evidence type="ECO:0000256" key="5">
    <source>
        <dbReference type="SAM" id="SignalP"/>
    </source>
</evidence>
<dbReference type="Gene3D" id="2.60.40.10">
    <property type="entry name" value="Immunoglobulins"/>
    <property type="match status" value="1"/>
</dbReference>
<reference evidence="8 9" key="1">
    <citation type="submission" date="2023-04" db="EMBL/GenBank/DDBJ databases">
        <title>Genome Encyclopedia of Bacteria and Archaea VI: Functional Genomics of Type Strains.</title>
        <authorList>
            <person name="Whitman W."/>
        </authorList>
    </citation>
    <scope>NUCLEOTIDE SEQUENCE [LARGE SCALE GENOMIC DNA]</scope>
    <source>
        <strain evidence="8 9">SG_E_30_P1</strain>
    </source>
</reference>
<dbReference type="EMBL" id="JARXVQ010000001">
    <property type="protein sequence ID" value="MDH6181893.1"/>
    <property type="molecule type" value="Genomic_DNA"/>
</dbReference>
<feature type="domain" description="DUF5979" evidence="7">
    <location>
        <begin position="1255"/>
        <end position="1369"/>
    </location>
</feature>
<feature type="domain" description="SD-repeat containing protein B" evidence="6">
    <location>
        <begin position="939"/>
        <end position="1032"/>
    </location>
</feature>
<organism evidence="8 9">
    <name type="scientific">Antiquaquibacter oligotrophicus</name>
    <dbReference type="NCBI Taxonomy" id="2880260"/>
    <lineage>
        <taxon>Bacteria</taxon>
        <taxon>Bacillati</taxon>
        <taxon>Actinomycetota</taxon>
        <taxon>Actinomycetes</taxon>
        <taxon>Micrococcales</taxon>
        <taxon>Microbacteriaceae</taxon>
        <taxon>Antiquaquibacter</taxon>
    </lineage>
</organism>
<dbReference type="Proteomes" id="UP001160142">
    <property type="component" value="Unassembled WGS sequence"/>
</dbReference>
<accession>A0ABT6KPH8</accession>
<feature type="domain" description="DUF5979" evidence="7">
    <location>
        <begin position="1055"/>
        <end position="1147"/>
    </location>
</feature>
<dbReference type="RefSeq" id="WP_322134189.1">
    <property type="nucleotide sequence ID" value="NZ_CP085036.1"/>
</dbReference>
<dbReference type="SUPFAM" id="SSF117074">
    <property type="entry name" value="Hypothetical protein PA1324"/>
    <property type="match status" value="1"/>
</dbReference>
<feature type="domain" description="DUF5979" evidence="7">
    <location>
        <begin position="1472"/>
        <end position="1567"/>
    </location>
</feature>
<dbReference type="PANTHER" id="PTHR23303">
    <property type="entry name" value="CARBOXYPEPTIDASE REGULATORY REGION-CONTAINING"/>
    <property type="match status" value="1"/>
</dbReference>
<dbReference type="InterPro" id="IPR033764">
    <property type="entry name" value="Sdr_B"/>
</dbReference>
<protein>
    <recommendedName>
        <fullName evidence="10">SdrD B-like protein</fullName>
    </recommendedName>
</protein>
<dbReference type="InterPro" id="IPR051417">
    <property type="entry name" value="SDr/BOS_complex"/>
</dbReference>
<dbReference type="Gene3D" id="2.60.40.1140">
    <property type="entry name" value="Collagen-binding surface protein Cna, B-type domain"/>
    <property type="match status" value="1"/>
</dbReference>
<comment type="caution">
    <text evidence="8">The sequence shown here is derived from an EMBL/GenBank/DDBJ whole genome shotgun (WGS) entry which is preliminary data.</text>
</comment>
<sequence>MRSATARTTLSSVLAVALLGGVLLPLGATPASAAALVGIDISVIQDGTAHGTVNECLVTDPDSSLADESPTDGIVCTDDTVTFGWNYSVSAEGADDVVISQTLPAGWSWDPLSLTVCEGGADYTGVVELSVDGLTLTCTLTFPNTGSARSGQMPVFAIPEPGVGDGSTYTAELVVTDDSGPVDVDPASTVTVRSQPRWNLVKGAWGSYSFAEVDFGFGPEPATHLSFWVQIVAESANNFKGQDALQPLTFRDIVTGIDPEATLVQCPVSHVSGPSMTCTQPSGPGGDILIELPGGMAVPPQSVLPGTSGLAWHGAMTVAIPNRSLPGYPVTELKINQFVEFDPDGVSSGSNLGVEFENGSETGAECVSGNGNDNCAYINVTGPVPGLGDIYTGKSLRQKFGVYAPANCGGHWWWCMPLNGTTGTNDVNNGAQGNQDGVQFRGDDFWAGFNVQWDPNREELPANMMMCDVWDPALQQFDPNGMTGTSQEGWWNQPTTQERIQFSNQVFADDTARENADCGVWGDLADGPWYETWEEVPGGPDTITAIRWTTPAVREYNGQPWTLPMKVDDSVATGTVIPDFSHLYYDQQVDPEDNPDGWRWVNRDSFSVAELTLALDKDTVPAGQTNSVAGARVPYSLDVTAFTSESDISTELTGLRVVDTLHPCLQEPQLDPSVTGWTMSVTAAPNLGPDGLACTSDDVSGAELTFTPTSTLVSGDVIEQIVYSVVVATLVTNGQQLLNTAVVKVDDGVTDQTEAGRTDQWTLTVAAPGAVRVSKVADFPLVEIEPDDLSWTISYSNTLGSALGETTFIDVLPHNGDGRGTDFDGAFGFDGAQVIAGTDTTIEYTTDAVATVDVDPATNTSTWVEASAYVGDLADVTAIRIRVADLSPGEVGAVRIFADPSGNAEGDLYRNQVGAGRAENLAQAIPPTLVSQIRVVASSIGDRVWHDLNSDGVQDVGEPGLEGVTVVLLDENGAELDTTTTGPDGIYTFPGYHSDTYRVQVDTTTLPFGYAATYDLDGGTASPDSDSQNFTLDIDVDRTDVDFGYVRQTAQLSANKVVEDDGAGWFGDDQTFELEVTCETDGVADEGFPQTVEITGSGSEFITVPVGSTCSVEETEDGGATEVNIDPETVFIDEADEVFTLSVENVFSDGSLVIRKSLSGAGVVPFAGDEFVFDVTCTFEGDTVYDEEVTLTRDGESTTISSETITGIPVGSECTITETAASGSDSLASPVLVTIVDDEQILYADATNYYSAGAVSLAKVLAGEGSESEAATSAVFDVLVTCQLDVEGDLVTLYSETMEISGGETVIIEVDGEALLLPLGARCFGEETDAGAATESTVQPDTWETGVEVTAGTPAETQQLEIVATNTFDIAELSVSKEVVGPGPAGPYEFTVTCTYEGEPYPLDETDAFFELSHGEERVIEVAPGVDCTATEADGAHVLVTYSDSDAESAPGTVEGIDGEASILVTNEFAHLEVTKTVIGGEPGPYSFTVTCTLDGQPYELDEGDSAFELSDGETRVIPVAPGVDCDVVEEDPGAAAVTYRLDGADVPDGTVDDVIGVQTLEITNEFAYLDVTKRVEGPGAAGPYHFEVTCWLGDGVYPLAPEDAAFDLSHGQTRTIGVAAGADCEVREVDAPAGATVRYIDSDDTSADGTVLDIHGTQSVTVTNTFAATGLLGSTGLDSRWPLGLAVMLLLAGLAAVVIRRASA</sequence>
<evidence type="ECO:0000256" key="2">
    <source>
        <dbReference type="ARBA" id="ARBA00022525"/>
    </source>
</evidence>
<dbReference type="Pfam" id="PF17210">
    <property type="entry name" value="SdrD_B"/>
    <property type="match status" value="1"/>
</dbReference>
<keyword evidence="9" id="KW-1185">Reference proteome</keyword>
<feature type="domain" description="DUF5979" evidence="7">
    <location>
        <begin position="1373"/>
        <end position="1469"/>
    </location>
</feature>
<keyword evidence="2" id="KW-0964">Secreted</keyword>
<feature type="transmembrane region" description="Helical" evidence="4">
    <location>
        <begin position="1682"/>
        <end position="1700"/>
    </location>
</feature>
<feature type="domain" description="DUF5979" evidence="7">
    <location>
        <begin position="1570"/>
        <end position="1667"/>
    </location>
</feature>
<comment type="subcellular location">
    <subcellularLocation>
        <location evidence="1">Secreted</location>
    </subcellularLocation>
</comment>
<feature type="chain" id="PRO_5046587187" description="SdrD B-like protein" evidence="5">
    <location>
        <begin position="34"/>
        <end position="1705"/>
    </location>
</feature>